<dbReference type="Proteomes" id="UP001054837">
    <property type="component" value="Unassembled WGS sequence"/>
</dbReference>
<organism evidence="1 2">
    <name type="scientific">Caerostris darwini</name>
    <dbReference type="NCBI Taxonomy" id="1538125"/>
    <lineage>
        <taxon>Eukaryota</taxon>
        <taxon>Metazoa</taxon>
        <taxon>Ecdysozoa</taxon>
        <taxon>Arthropoda</taxon>
        <taxon>Chelicerata</taxon>
        <taxon>Arachnida</taxon>
        <taxon>Araneae</taxon>
        <taxon>Araneomorphae</taxon>
        <taxon>Entelegynae</taxon>
        <taxon>Araneoidea</taxon>
        <taxon>Araneidae</taxon>
        <taxon>Caerostris</taxon>
    </lineage>
</organism>
<sequence>MRRWLCKKYLTEWRCPITKRIAKFDRFFHRGTPRLREVLYPPFDCLGSLWQLLIGRPLIAAAHRPLGVGLYLWERSFCRLISGDSFLFDKS</sequence>
<protein>
    <submittedName>
        <fullName evidence="1">Uncharacterized protein</fullName>
    </submittedName>
</protein>
<reference evidence="1 2" key="1">
    <citation type="submission" date="2021-06" db="EMBL/GenBank/DDBJ databases">
        <title>Caerostris darwini draft genome.</title>
        <authorList>
            <person name="Kono N."/>
            <person name="Arakawa K."/>
        </authorList>
    </citation>
    <scope>NUCLEOTIDE SEQUENCE [LARGE SCALE GENOMIC DNA]</scope>
</reference>
<evidence type="ECO:0000313" key="1">
    <source>
        <dbReference type="EMBL" id="GIX70752.1"/>
    </source>
</evidence>
<gene>
    <name evidence="1" type="ORF">CDAR_172471</name>
</gene>
<evidence type="ECO:0000313" key="2">
    <source>
        <dbReference type="Proteomes" id="UP001054837"/>
    </source>
</evidence>
<accession>A0AAV4MGI4</accession>
<dbReference type="EMBL" id="BPLQ01000392">
    <property type="protein sequence ID" value="GIX70752.1"/>
    <property type="molecule type" value="Genomic_DNA"/>
</dbReference>
<dbReference type="AlphaFoldDB" id="A0AAV4MGI4"/>
<proteinExistence type="predicted"/>
<name>A0AAV4MGI4_9ARAC</name>
<comment type="caution">
    <text evidence="1">The sequence shown here is derived from an EMBL/GenBank/DDBJ whole genome shotgun (WGS) entry which is preliminary data.</text>
</comment>
<keyword evidence="2" id="KW-1185">Reference proteome</keyword>